<keyword evidence="4 6" id="KW-1133">Transmembrane helix</keyword>
<evidence type="ECO:0000256" key="3">
    <source>
        <dbReference type="ARBA" id="ARBA00022692"/>
    </source>
</evidence>
<feature type="domain" description="Type II secretion system protein GspF" evidence="7">
    <location>
        <begin position="75"/>
        <end position="194"/>
    </location>
</feature>
<evidence type="ECO:0000313" key="8">
    <source>
        <dbReference type="EMBL" id="GLY68613.1"/>
    </source>
</evidence>
<gene>
    <name evidence="8" type="ORF">Atai01_52320</name>
</gene>
<dbReference type="PANTHER" id="PTHR35007">
    <property type="entry name" value="INTEGRAL MEMBRANE PROTEIN-RELATED"/>
    <property type="match status" value="1"/>
</dbReference>
<comment type="subcellular location">
    <subcellularLocation>
        <location evidence="1">Cell membrane</location>
        <topology evidence="1">Multi-pass membrane protein</topology>
    </subcellularLocation>
</comment>
<keyword evidence="2" id="KW-1003">Cell membrane</keyword>
<dbReference type="Proteomes" id="UP001165136">
    <property type="component" value="Unassembled WGS sequence"/>
</dbReference>
<keyword evidence="5 6" id="KW-0472">Membrane</keyword>
<name>A0A9W6R3J7_9PSEU</name>
<evidence type="ECO:0000313" key="9">
    <source>
        <dbReference type="Proteomes" id="UP001165136"/>
    </source>
</evidence>
<sequence length="210" mass="21405">MERSPDETQAAAVSAASAVTALIAVALLACPASRPAAVRLSALSGTSRRRVRVNWPARARHRPRADSPRLAATWDLLAACLRAGLPVPTAIRAVIADLSGSEADALKAVAGLLALGADPAEAWAPARACTGTAQLARAAQRTARSGTALAEVAEELAGEVRSSSVDRAEARAQRAAVLIAGPLGLCFLPAFLCLGVVPVVLGLATRLSLP</sequence>
<feature type="transmembrane region" description="Helical" evidence="6">
    <location>
        <begin position="177"/>
        <end position="204"/>
    </location>
</feature>
<proteinExistence type="predicted"/>
<keyword evidence="3 6" id="KW-0812">Transmembrane</keyword>
<dbReference type="RefSeq" id="WP_285488493.1">
    <property type="nucleotide sequence ID" value="NZ_BSTI01000012.1"/>
</dbReference>
<evidence type="ECO:0000256" key="4">
    <source>
        <dbReference type="ARBA" id="ARBA00022989"/>
    </source>
</evidence>
<evidence type="ECO:0000256" key="2">
    <source>
        <dbReference type="ARBA" id="ARBA00022475"/>
    </source>
</evidence>
<dbReference type="PROSITE" id="PS51257">
    <property type="entry name" value="PROKAR_LIPOPROTEIN"/>
    <property type="match status" value="1"/>
</dbReference>
<feature type="transmembrane region" description="Helical" evidence="6">
    <location>
        <begin position="12"/>
        <end position="30"/>
    </location>
</feature>
<protein>
    <recommendedName>
        <fullName evidence="7">Type II secretion system protein GspF domain-containing protein</fullName>
    </recommendedName>
</protein>
<dbReference type="AlphaFoldDB" id="A0A9W6R3J7"/>
<dbReference type="InterPro" id="IPR018076">
    <property type="entry name" value="T2SS_GspF_dom"/>
</dbReference>
<evidence type="ECO:0000256" key="1">
    <source>
        <dbReference type="ARBA" id="ARBA00004651"/>
    </source>
</evidence>
<accession>A0A9W6R3J7</accession>
<dbReference type="Pfam" id="PF00482">
    <property type="entry name" value="T2SSF"/>
    <property type="match status" value="1"/>
</dbReference>
<reference evidence="8" key="1">
    <citation type="submission" date="2023-03" db="EMBL/GenBank/DDBJ databases">
        <title>Amycolatopsis taiwanensis NBRC 103393.</title>
        <authorList>
            <person name="Ichikawa N."/>
            <person name="Sato H."/>
            <person name="Tonouchi N."/>
        </authorList>
    </citation>
    <scope>NUCLEOTIDE SEQUENCE</scope>
    <source>
        <strain evidence="8">NBRC 103393</strain>
    </source>
</reference>
<evidence type="ECO:0000259" key="7">
    <source>
        <dbReference type="Pfam" id="PF00482"/>
    </source>
</evidence>
<organism evidence="8 9">
    <name type="scientific">Amycolatopsis taiwanensis</name>
    <dbReference type="NCBI Taxonomy" id="342230"/>
    <lineage>
        <taxon>Bacteria</taxon>
        <taxon>Bacillati</taxon>
        <taxon>Actinomycetota</taxon>
        <taxon>Actinomycetes</taxon>
        <taxon>Pseudonocardiales</taxon>
        <taxon>Pseudonocardiaceae</taxon>
        <taxon>Amycolatopsis</taxon>
    </lineage>
</organism>
<comment type="caution">
    <text evidence="8">The sequence shown here is derived from an EMBL/GenBank/DDBJ whole genome shotgun (WGS) entry which is preliminary data.</text>
</comment>
<dbReference type="GO" id="GO:0005886">
    <property type="term" value="C:plasma membrane"/>
    <property type="evidence" value="ECO:0007669"/>
    <property type="project" value="UniProtKB-SubCell"/>
</dbReference>
<evidence type="ECO:0000256" key="6">
    <source>
        <dbReference type="SAM" id="Phobius"/>
    </source>
</evidence>
<dbReference type="EMBL" id="BSTI01000012">
    <property type="protein sequence ID" value="GLY68613.1"/>
    <property type="molecule type" value="Genomic_DNA"/>
</dbReference>
<keyword evidence="9" id="KW-1185">Reference proteome</keyword>
<evidence type="ECO:0000256" key="5">
    <source>
        <dbReference type="ARBA" id="ARBA00023136"/>
    </source>
</evidence>
<dbReference type="PANTHER" id="PTHR35007:SF3">
    <property type="entry name" value="POSSIBLE CONSERVED ALANINE RICH MEMBRANE PROTEIN"/>
    <property type="match status" value="1"/>
</dbReference>